<dbReference type="EMBL" id="SDWU01000004">
    <property type="protein sequence ID" value="RYC03715.1"/>
    <property type="molecule type" value="Genomic_DNA"/>
</dbReference>
<dbReference type="InterPro" id="IPR006142">
    <property type="entry name" value="INTEIN"/>
</dbReference>
<sequence>MHEAPVRIEALRLLGDSASLSATSRATGVARSTIRSWAASIGAGPTDCCRCLGASPSTGSPYAALLGFYLGDGGISTYRRHTTIRVSCDARLPGTITDVSRALRLVRPASVVSHIRAPGVIVVQSNWKHWPCLFPQHGPGRKHERAIVLEEWQREVVRAFPADFLRGLFHSDGCRVNNWATRVVSGEKKRYDYPRWQFVNASEDILGLCTWALDLVEVPWRRSGARVVSVSRKDAVARLDELIGVKE</sequence>
<organism evidence="1 2">
    <name type="scientific">Nocardioides ganghwensis</name>
    <dbReference type="NCBI Taxonomy" id="252230"/>
    <lineage>
        <taxon>Bacteria</taxon>
        <taxon>Bacillati</taxon>
        <taxon>Actinomycetota</taxon>
        <taxon>Actinomycetes</taxon>
        <taxon>Propionibacteriales</taxon>
        <taxon>Nocardioidaceae</taxon>
        <taxon>Nocardioides</taxon>
    </lineage>
</organism>
<evidence type="ECO:0000313" key="1">
    <source>
        <dbReference type="EMBL" id="RYC03715.1"/>
    </source>
</evidence>
<dbReference type="PRINTS" id="PR00379">
    <property type="entry name" value="INTEIN"/>
</dbReference>
<dbReference type="Gene3D" id="3.10.28.10">
    <property type="entry name" value="Homing endonucleases"/>
    <property type="match status" value="1"/>
</dbReference>
<dbReference type="InterPro" id="IPR027434">
    <property type="entry name" value="Homing_endonucl"/>
</dbReference>
<dbReference type="Proteomes" id="UP000293291">
    <property type="component" value="Unassembled WGS sequence"/>
</dbReference>
<reference evidence="1 2" key="1">
    <citation type="submission" date="2019-01" db="EMBL/GenBank/DDBJ databases">
        <title>Novel species of Nocardioides.</title>
        <authorList>
            <person name="Liu Q."/>
            <person name="Xin Y.-H."/>
        </authorList>
    </citation>
    <scope>NUCLEOTIDE SEQUENCE [LARGE SCALE GENOMIC DNA]</scope>
    <source>
        <strain evidence="1 2">CGMCC 4.6875</strain>
    </source>
</reference>
<accession>A0A4Q2SEF4</accession>
<dbReference type="AlphaFoldDB" id="A0A4Q2SEF4"/>
<dbReference type="GO" id="GO:0016539">
    <property type="term" value="P:intein-mediated protein splicing"/>
    <property type="evidence" value="ECO:0007669"/>
    <property type="project" value="InterPro"/>
</dbReference>
<proteinExistence type="predicted"/>
<protein>
    <submittedName>
        <fullName evidence="1">Transcriptional regulator</fullName>
    </submittedName>
</protein>
<gene>
    <name evidence="1" type="ORF">EUA07_04555</name>
</gene>
<evidence type="ECO:0000313" key="2">
    <source>
        <dbReference type="Proteomes" id="UP000293291"/>
    </source>
</evidence>
<keyword evidence="2" id="KW-1185">Reference proteome</keyword>
<name>A0A4Q2SEF4_9ACTN</name>
<dbReference type="OrthoDB" id="3366805at2"/>
<comment type="caution">
    <text evidence="1">The sequence shown here is derived from an EMBL/GenBank/DDBJ whole genome shotgun (WGS) entry which is preliminary data.</text>
</comment>